<dbReference type="SUPFAM" id="SSF46689">
    <property type="entry name" value="Homeodomain-like"/>
    <property type="match status" value="1"/>
</dbReference>
<dbReference type="EMBL" id="JAZGQO010000006">
    <property type="protein sequence ID" value="KAK6185742.1"/>
    <property type="molecule type" value="Genomic_DNA"/>
</dbReference>
<accession>A0AAN8PUD3</accession>
<proteinExistence type="predicted"/>
<dbReference type="AlphaFoldDB" id="A0AAN8PUD3"/>
<protein>
    <recommendedName>
        <fullName evidence="2">HTH psq-type domain-containing protein</fullName>
    </recommendedName>
</protein>
<feature type="domain" description="HTH psq-type" evidence="2">
    <location>
        <begin position="350"/>
        <end position="399"/>
    </location>
</feature>
<dbReference type="InterPro" id="IPR007889">
    <property type="entry name" value="HTH_Psq"/>
</dbReference>
<organism evidence="3 4">
    <name type="scientific">Patella caerulea</name>
    <name type="common">Rayed Mediterranean limpet</name>
    <dbReference type="NCBI Taxonomy" id="87958"/>
    <lineage>
        <taxon>Eukaryota</taxon>
        <taxon>Metazoa</taxon>
        <taxon>Spiralia</taxon>
        <taxon>Lophotrochozoa</taxon>
        <taxon>Mollusca</taxon>
        <taxon>Gastropoda</taxon>
        <taxon>Patellogastropoda</taxon>
        <taxon>Patelloidea</taxon>
        <taxon>Patellidae</taxon>
        <taxon>Patella</taxon>
    </lineage>
</organism>
<evidence type="ECO:0000256" key="1">
    <source>
        <dbReference type="SAM" id="MobiDB-lite"/>
    </source>
</evidence>
<feature type="region of interest" description="Disordered" evidence="1">
    <location>
        <begin position="199"/>
        <end position="219"/>
    </location>
</feature>
<feature type="compositionally biased region" description="Basic and acidic residues" evidence="1">
    <location>
        <begin position="79"/>
        <end position="89"/>
    </location>
</feature>
<feature type="region of interest" description="Disordered" evidence="1">
    <location>
        <begin position="72"/>
        <end position="143"/>
    </location>
</feature>
<evidence type="ECO:0000313" key="3">
    <source>
        <dbReference type="EMBL" id="KAK6185742.1"/>
    </source>
</evidence>
<dbReference type="Pfam" id="PF04218">
    <property type="entry name" value="CENP-B_N"/>
    <property type="match status" value="1"/>
</dbReference>
<gene>
    <name evidence="3" type="ORF">SNE40_007906</name>
</gene>
<comment type="caution">
    <text evidence="3">The sequence shown here is derived from an EMBL/GenBank/DDBJ whole genome shotgun (WGS) entry which is preliminary data.</text>
</comment>
<name>A0AAN8PUD3_PATCE</name>
<evidence type="ECO:0000313" key="4">
    <source>
        <dbReference type="Proteomes" id="UP001347796"/>
    </source>
</evidence>
<dbReference type="Gene3D" id="1.10.10.60">
    <property type="entry name" value="Homeodomain-like"/>
    <property type="match status" value="1"/>
</dbReference>
<evidence type="ECO:0000259" key="2">
    <source>
        <dbReference type="Pfam" id="PF04218"/>
    </source>
</evidence>
<dbReference type="InterPro" id="IPR009057">
    <property type="entry name" value="Homeodomain-like_sf"/>
</dbReference>
<keyword evidence="4" id="KW-1185">Reference proteome</keyword>
<dbReference type="GO" id="GO:0003677">
    <property type="term" value="F:DNA binding"/>
    <property type="evidence" value="ECO:0007669"/>
    <property type="project" value="InterPro"/>
</dbReference>
<dbReference type="Proteomes" id="UP001347796">
    <property type="component" value="Unassembled WGS sequence"/>
</dbReference>
<feature type="compositionally biased region" description="Polar residues" evidence="1">
    <location>
        <begin position="90"/>
        <end position="133"/>
    </location>
</feature>
<reference evidence="3 4" key="1">
    <citation type="submission" date="2024-01" db="EMBL/GenBank/DDBJ databases">
        <title>The genome of the rayed Mediterranean limpet Patella caerulea (Linnaeus, 1758).</title>
        <authorList>
            <person name="Anh-Thu Weber A."/>
            <person name="Halstead-Nussloch G."/>
        </authorList>
    </citation>
    <scope>NUCLEOTIDE SEQUENCE [LARGE SCALE GENOMIC DNA]</scope>
    <source>
        <strain evidence="3">AATW-2023a</strain>
        <tissue evidence="3">Whole specimen</tissue>
    </source>
</reference>
<sequence length="414" mass="46551">MNSSAAENFINSLVRNLQVLCHSNVEFDDDIEVVGHLYLKVDKAKKFNYIVDEKVCKNDASSTVFVSNSYHSCNQNKTNDTDNDKHKPTQDTLPMSSPRDTSNGGSSKRDGNNSSIHFSNSLTCTNDEPPSKSQRLHVSLSSQDVNKSFKPRIKHTFNRNTTQIPVKLKTEEPDHIDLTQIKSEPPDDVTENLGCYFESPGKSHNSSENESRTNITDTGQLNDDEFFANIKQKAFGIHPVALIPNELSQSGHESLSHYSQASTSASNFNLHNPDLSQSSEVYAYPYSTSSYQVLNMLEAAGTSPKPTTKDLAERFQMDEYTVIDYLNQKDKIKSYFSNRRFKTSVSIPSRRLTLAEKVQLIQTAESSNKPSQCILAKQFGISQPTTCRILYQKDKILEEYRLSKQSASDTDIQK</sequence>